<comment type="subcellular location">
    <subcellularLocation>
        <location evidence="2">Synaptic cleft</location>
    </subcellularLocation>
</comment>
<dbReference type="OrthoDB" id="5946508at2759"/>
<comment type="similarity">
    <text evidence="1">Belongs to the UPF0545 family.</text>
</comment>
<dbReference type="GO" id="GO:0043083">
    <property type="term" value="C:synaptic cleft"/>
    <property type="evidence" value="ECO:0007669"/>
    <property type="project" value="UniProtKB-SubCell"/>
</dbReference>
<dbReference type="Proteomes" id="UP000230750">
    <property type="component" value="Unassembled WGS sequence"/>
</dbReference>
<comment type="caution">
    <text evidence="5">The sequence shown here is derived from an EMBL/GenBank/DDBJ whole genome shotgun (WGS) entry which is preliminary data.</text>
</comment>
<sequence length="125" mass="14661">MAAPMLKQNAGDGNVKESSIKLIRSCEEYFSLWKDCKSWTNKFHEYYVYGEWPVCEQWKDDHHNCMLWTEHRSKTAKEALIQSELQRLKAKNDNSPPVWNLRTQPCSDWTMPAVHDKTQPSSKVS</sequence>
<name>A0A2G8KQ22_STIJA</name>
<reference evidence="5 6" key="1">
    <citation type="journal article" date="2017" name="PLoS Biol.">
        <title>The sea cucumber genome provides insights into morphological evolution and visceral regeneration.</title>
        <authorList>
            <person name="Zhang X."/>
            <person name="Sun L."/>
            <person name="Yuan J."/>
            <person name="Sun Y."/>
            <person name="Gao Y."/>
            <person name="Zhang L."/>
            <person name="Li S."/>
            <person name="Dai H."/>
            <person name="Hamel J.F."/>
            <person name="Liu C."/>
            <person name="Yu Y."/>
            <person name="Liu S."/>
            <person name="Lin W."/>
            <person name="Guo K."/>
            <person name="Jin S."/>
            <person name="Xu P."/>
            <person name="Storey K.B."/>
            <person name="Huan P."/>
            <person name="Zhang T."/>
            <person name="Zhou Y."/>
            <person name="Zhang J."/>
            <person name="Lin C."/>
            <person name="Li X."/>
            <person name="Xing L."/>
            <person name="Huo D."/>
            <person name="Sun M."/>
            <person name="Wang L."/>
            <person name="Mercier A."/>
            <person name="Li F."/>
            <person name="Yang H."/>
            <person name="Xiang J."/>
        </authorList>
    </citation>
    <scope>NUCLEOTIDE SEQUENCE [LARGE SCALE GENOMIC DNA]</scope>
    <source>
        <strain evidence="5">Shaxun</strain>
        <tissue evidence="5">Muscle</tissue>
    </source>
</reference>
<dbReference type="STRING" id="307972.A0A2G8KQ22"/>
<protein>
    <recommendedName>
        <fullName evidence="3">Synaptic plasticity regulator PANTS</fullName>
    </recommendedName>
    <alternativeName>
        <fullName evidence="4">Plasticity-associated neural transcript short</fullName>
    </alternativeName>
</protein>
<evidence type="ECO:0000256" key="2">
    <source>
        <dbReference type="ARBA" id="ARBA00043942"/>
    </source>
</evidence>
<accession>A0A2G8KQ22</accession>
<gene>
    <name evidence="5" type="ORF">BSL78_13038</name>
</gene>
<dbReference type="AlphaFoldDB" id="A0A2G8KQ22"/>
<proteinExistence type="inferred from homology"/>
<evidence type="ECO:0000256" key="4">
    <source>
        <dbReference type="ARBA" id="ARBA00044235"/>
    </source>
</evidence>
<keyword evidence="6" id="KW-1185">Reference proteome</keyword>
<evidence type="ECO:0000256" key="3">
    <source>
        <dbReference type="ARBA" id="ARBA00044072"/>
    </source>
</evidence>
<dbReference type="InterPro" id="IPR021475">
    <property type="entry name" value="Pants/Emi1-like"/>
</dbReference>
<evidence type="ECO:0000313" key="6">
    <source>
        <dbReference type="Proteomes" id="UP000230750"/>
    </source>
</evidence>
<dbReference type="EMBL" id="MRZV01000434">
    <property type="protein sequence ID" value="PIK50112.1"/>
    <property type="molecule type" value="Genomic_DNA"/>
</dbReference>
<organism evidence="5 6">
    <name type="scientific">Stichopus japonicus</name>
    <name type="common">Sea cucumber</name>
    <dbReference type="NCBI Taxonomy" id="307972"/>
    <lineage>
        <taxon>Eukaryota</taxon>
        <taxon>Metazoa</taxon>
        <taxon>Echinodermata</taxon>
        <taxon>Eleutherozoa</taxon>
        <taxon>Echinozoa</taxon>
        <taxon>Holothuroidea</taxon>
        <taxon>Aspidochirotacea</taxon>
        <taxon>Aspidochirotida</taxon>
        <taxon>Stichopodidae</taxon>
        <taxon>Apostichopus</taxon>
    </lineage>
</organism>
<dbReference type="PANTHER" id="PTHR28052:SF1">
    <property type="entry name" value="UPF0545 PROTEIN C22ORF39"/>
    <property type="match status" value="1"/>
</dbReference>
<dbReference type="Pfam" id="PF11326">
    <property type="entry name" value="PANTS-like"/>
    <property type="match status" value="1"/>
</dbReference>
<dbReference type="PANTHER" id="PTHR28052">
    <property type="entry name" value="UPF0545 PROTEIN C22ORF39"/>
    <property type="match status" value="1"/>
</dbReference>
<evidence type="ECO:0000256" key="1">
    <source>
        <dbReference type="ARBA" id="ARBA00006412"/>
    </source>
</evidence>
<evidence type="ECO:0000313" key="5">
    <source>
        <dbReference type="EMBL" id="PIK50112.1"/>
    </source>
</evidence>